<dbReference type="EMBL" id="AP014545">
    <property type="protein sequence ID" value="BBB27612.1"/>
    <property type="molecule type" value="Genomic_DNA"/>
</dbReference>
<dbReference type="AlphaFoldDB" id="A0A7R6PJG3"/>
<dbReference type="PANTHER" id="PTHR35271:SF1">
    <property type="entry name" value="ABC TRANSPORTER, SUBSTRATE-BINDING LIPOPROTEIN"/>
    <property type="match status" value="1"/>
</dbReference>
<gene>
    <name evidence="1" type="ORF">AMJAP_3027</name>
</gene>
<evidence type="ECO:0000313" key="1">
    <source>
        <dbReference type="EMBL" id="BBB27612.1"/>
    </source>
</evidence>
<dbReference type="KEGG" id="ajp:AMJAP_3027"/>
<organism evidence="1 2">
    <name type="scientific">Amphritea japonica ATCC BAA-1530</name>
    <dbReference type="NCBI Taxonomy" id="1278309"/>
    <lineage>
        <taxon>Bacteria</taxon>
        <taxon>Pseudomonadati</taxon>
        <taxon>Pseudomonadota</taxon>
        <taxon>Gammaproteobacteria</taxon>
        <taxon>Oceanospirillales</taxon>
        <taxon>Oceanospirillaceae</taxon>
        <taxon>Amphritea</taxon>
    </lineage>
</organism>
<dbReference type="RefSeq" id="WP_040405012.1">
    <property type="nucleotide sequence ID" value="NZ_AP014545.1"/>
</dbReference>
<accession>A0A7R6PJG3</accession>
<protein>
    <submittedName>
        <fullName evidence="1">ABC transporter substrate-binding protein</fullName>
    </submittedName>
</protein>
<keyword evidence="2" id="KW-1185">Reference proteome</keyword>
<name>A0A7R6PJG3_9GAMM</name>
<dbReference type="PROSITE" id="PS51257">
    <property type="entry name" value="PROKAR_LIPOPROTEIN"/>
    <property type="match status" value="1"/>
</dbReference>
<dbReference type="Gene3D" id="3.40.50.2300">
    <property type="match status" value="2"/>
</dbReference>
<evidence type="ECO:0000313" key="2">
    <source>
        <dbReference type="Proteomes" id="UP000595663"/>
    </source>
</evidence>
<dbReference type="PANTHER" id="PTHR35271">
    <property type="entry name" value="ABC TRANSPORTER, SUBSTRATE-BINDING LIPOPROTEIN-RELATED"/>
    <property type="match status" value="1"/>
</dbReference>
<dbReference type="OrthoDB" id="1680494at2"/>
<reference evidence="1 2" key="1">
    <citation type="journal article" date="2008" name="Int. J. Syst. Evol. Microbiol.">
        <title>Amphritea japonica sp. nov. and Amphritea balenae sp. nov., isolated from the sediment adjacent to sperm whale carcasses off Kagoshima, Japan.</title>
        <authorList>
            <person name="Miyazaki M."/>
            <person name="Nogi Y."/>
            <person name="Fujiwara Y."/>
            <person name="Kawato M."/>
            <person name="Nagahama T."/>
            <person name="Kubokawa K."/>
            <person name="Horikoshi K."/>
        </authorList>
    </citation>
    <scope>NUCLEOTIDE SEQUENCE [LARGE SCALE GENOMIC DNA]</scope>
    <source>
        <strain evidence="1 2">ATCC BAA-1530</strain>
    </source>
</reference>
<dbReference type="Proteomes" id="UP000595663">
    <property type="component" value="Chromosome"/>
</dbReference>
<dbReference type="Pfam" id="PF04392">
    <property type="entry name" value="ABC_sub_bind"/>
    <property type="match status" value="1"/>
</dbReference>
<proteinExistence type="predicted"/>
<dbReference type="InterPro" id="IPR007487">
    <property type="entry name" value="ABC_transpt-TYRBP-like"/>
</dbReference>
<sequence>MAQQGKQQLRLWLTGIVLLMSCFYSPLRAAEVDSQPCLNQGEKWRLAYYQGGDYRDYYQYLRVTAEGLMEQGWLSPKTIPSQLLSARELWDWLRVNVESDYIEFLSDGFYSADWDREYRAELREQVVGRLQKAGEINLILAMGTWAGIDIAVDKHSVPTMVISVNDPRSAGLVQDDESYRHIYVPEDPQRYERQVTLFHDLIRFETLGVAFEDSFEGRSYASIETIERLAEERNFQVISCHTQSDIADQIQAEQSVIDCFNELAEQVDAIYVTVQGGINNHTTPVLVDIANQHSIPTFSQYGHDEVKLGYLMSLSQVEGFRDEGRLLSHTAGKILNGGEPASLMNVSAEADRITLNLKTAEQIGLYLDAEMLAAADQLYWQIEQP</sequence>